<sequence length="343" mass="37345">MSMALNSTCINLPIILNNNANSFYCSSNGFRFLNHYSTITTHRSMVVSSSSSSRTGAISTEDHKSVDGLESSVLDVEKDVIKSSSSTSSSPSKLVLVVGGTGGVGQLVVASLLDRNIKARLILRNPEKAASLFGKQEEDKLQVYKGDTRDPTDLHPSMFEGVTHVICCTGTTAFPSRRWDGDNTPEKVDWEGVRNLVQTLPSSIERLVLVSSVGVTKSTELPWSIMNLFGVLKYKKMGEDFVRESGLPFTIIRPGRLTDGPYTSYDLNTLLQATAGERRAVVIGQGDKLVGEVSRLVVAEACIQALDLEFTKGQIYEINSVKGEGPGSDPQKWQDLFKSAMVQ</sequence>
<proteinExistence type="predicted"/>
<dbReference type="Gene3D" id="3.40.50.720">
    <property type="entry name" value="NAD(P)-binding Rossmann-like Domain"/>
    <property type="match status" value="1"/>
</dbReference>
<dbReference type="InterPro" id="IPR016040">
    <property type="entry name" value="NAD(P)-bd_dom"/>
</dbReference>
<protein>
    <submittedName>
        <fullName evidence="2">Reductase</fullName>
    </submittedName>
</protein>
<name>A0AAV3S1H7_LITER</name>
<keyword evidence="3" id="KW-1185">Reference proteome</keyword>
<organism evidence="2 3">
    <name type="scientific">Lithospermum erythrorhizon</name>
    <name type="common">Purple gromwell</name>
    <name type="synonym">Lithospermum officinale var. erythrorhizon</name>
    <dbReference type="NCBI Taxonomy" id="34254"/>
    <lineage>
        <taxon>Eukaryota</taxon>
        <taxon>Viridiplantae</taxon>
        <taxon>Streptophyta</taxon>
        <taxon>Embryophyta</taxon>
        <taxon>Tracheophyta</taxon>
        <taxon>Spermatophyta</taxon>
        <taxon>Magnoliopsida</taxon>
        <taxon>eudicotyledons</taxon>
        <taxon>Gunneridae</taxon>
        <taxon>Pentapetalae</taxon>
        <taxon>asterids</taxon>
        <taxon>lamiids</taxon>
        <taxon>Boraginales</taxon>
        <taxon>Boraginaceae</taxon>
        <taxon>Boraginoideae</taxon>
        <taxon>Lithospermeae</taxon>
        <taxon>Lithospermum</taxon>
    </lineage>
</organism>
<feature type="domain" description="NAD(P)-binding" evidence="1">
    <location>
        <begin position="99"/>
        <end position="307"/>
    </location>
</feature>
<accession>A0AAV3S1H7</accession>
<evidence type="ECO:0000259" key="1">
    <source>
        <dbReference type="Pfam" id="PF13460"/>
    </source>
</evidence>
<dbReference type="InterPro" id="IPR036291">
    <property type="entry name" value="NAD(P)-bd_dom_sf"/>
</dbReference>
<reference evidence="2 3" key="1">
    <citation type="submission" date="2024-01" db="EMBL/GenBank/DDBJ databases">
        <title>The complete chloroplast genome sequence of Lithospermum erythrorhizon: insights into the phylogenetic relationship among Boraginaceae species and the maternal lineages of purple gromwells.</title>
        <authorList>
            <person name="Okada T."/>
            <person name="Watanabe K."/>
        </authorList>
    </citation>
    <scope>NUCLEOTIDE SEQUENCE [LARGE SCALE GENOMIC DNA]</scope>
</reference>
<dbReference type="Proteomes" id="UP001454036">
    <property type="component" value="Unassembled WGS sequence"/>
</dbReference>
<evidence type="ECO:0000313" key="2">
    <source>
        <dbReference type="EMBL" id="GAA0186680.1"/>
    </source>
</evidence>
<dbReference type="Pfam" id="PF13460">
    <property type="entry name" value="NAD_binding_10"/>
    <property type="match status" value="1"/>
</dbReference>
<dbReference type="PANTHER" id="PTHR15020:SF48">
    <property type="entry name" value="NAD(P)-BINDING ROSSMANN-FOLD SUPERFAMILY PROTEIN"/>
    <property type="match status" value="1"/>
</dbReference>
<dbReference type="PANTHER" id="PTHR15020">
    <property type="entry name" value="FLAVIN REDUCTASE-RELATED"/>
    <property type="match status" value="1"/>
</dbReference>
<dbReference type="FunFam" id="3.40.50.720:FF:000408">
    <property type="entry name" value="NAD(P)-binding Rossmann-fold superfamily protein"/>
    <property type="match status" value="1"/>
</dbReference>
<dbReference type="SUPFAM" id="SSF51735">
    <property type="entry name" value="NAD(P)-binding Rossmann-fold domains"/>
    <property type="match status" value="1"/>
</dbReference>
<dbReference type="EMBL" id="BAABME010013937">
    <property type="protein sequence ID" value="GAA0186680.1"/>
    <property type="molecule type" value="Genomic_DNA"/>
</dbReference>
<comment type="caution">
    <text evidence="2">The sequence shown here is derived from an EMBL/GenBank/DDBJ whole genome shotgun (WGS) entry which is preliminary data.</text>
</comment>
<dbReference type="AlphaFoldDB" id="A0AAV3S1H7"/>
<gene>
    <name evidence="2" type="ORF">LIER_33968</name>
</gene>
<dbReference type="CDD" id="cd05243">
    <property type="entry name" value="SDR_a5"/>
    <property type="match status" value="1"/>
</dbReference>
<evidence type="ECO:0000313" key="3">
    <source>
        <dbReference type="Proteomes" id="UP001454036"/>
    </source>
</evidence>